<feature type="compositionally biased region" description="Low complexity" evidence="1">
    <location>
        <begin position="846"/>
        <end position="856"/>
    </location>
</feature>
<keyword evidence="3" id="KW-1185">Reference proteome</keyword>
<proteinExistence type="predicted"/>
<accession>A0ABP0CN72</accession>
<evidence type="ECO:0000256" key="1">
    <source>
        <dbReference type="SAM" id="MobiDB-lite"/>
    </source>
</evidence>
<feature type="region of interest" description="Disordered" evidence="1">
    <location>
        <begin position="822"/>
        <end position="878"/>
    </location>
</feature>
<evidence type="ECO:0000313" key="3">
    <source>
        <dbReference type="Proteomes" id="UP001642482"/>
    </source>
</evidence>
<reference evidence="2 3" key="1">
    <citation type="submission" date="2024-01" db="EMBL/GenBank/DDBJ databases">
        <authorList>
            <person name="Allen C."/>
            <person name="Tagirdzhanova G."/>
        </authorList>
    </citation>
    <scope>NUCLEOTIDE SEQUENCE [LARGE SCALE GENOMIC DNA]</scope>
</reference>
<dbReference type="EMBL" id="CAWUHD010000112">
    <property type="protein sequence ID" value="CAK7232475.1"/>
    <property type="molecule type" value="Genomic_DNA"/>
</dbReference>
<organism evidence="2 3">
    <name type="scientific">Sporothrix eucalyptigena</name>
    <dbReference type="NCBI Taxonomy" id="1812306"/>
    <lineage>
        <taxon>Eukaryota</taxon>
        <taxon>Fungi</taxon>
        <taxon>Dikarya</taxon>
        <taxon>Ascomycota</taxon>
        <taxon>Pezizomycotina</taxon>
        <taxon>Sordariomycetes</taxon>
        <taxon>Sordariomycetidae</taxon>
        <taxon>Ophiostomatales</taxon>
        <taxon>Ophiostomataceae</taxon>
        <taxon>Sporothrix</taxon>
    </lineage>
</organism>
<sequence length="878" mass="99661">MGIENKKKLTAIAWYRDVQHETKPVTSGYRWALTYDLVYTETLDPVTIRSIDEDGNMVVETLPDTVPTANAQAKMLKNFDFLVKRATDEWRNCMLDGRDFADEQTANWRKEFDASEAAYNEIVTQKTNLGTVQYNIWDTDVRTAAYRAAHPKDSVFVLDVVHSVKYDIRKLLDMDGNLITESIPLPPENLLTEIESDITRARQEQLYDNYGHGMECVHVYNVPSVILVPRYCVEDMLHSSLYGVRNAHKPDELERNLQTLIMYYATRSNDPEKDEDMDNFDLLASVCQYVWDRKPPPKYVSRTPNVEVGCKDPLPIQPDAALELVKASVRMREWKFLSQILKKANIYDSTAFFTWVYNELHSKTRPLSFDEAQPLLDTVACDIATMSGGLEAIQILSARPSEEEKVEGADEVLRDWANRTFESLLKQFFDKEGKAVSYEDGQALIQHTMIYYDRQYLQETLAPRLQKMACRTAFSLGVLSAIWKQILEESSSGEKQLWPDIYETLARRVVAEMEPAHLQSIDLAQKALDLTIEYRYLRKDAEVRRKALQEAIEAKWLAVFHDELLASKTPPLTELAGLLLEKISNEIAAWPEVPETAKKNTAASAQNVKNLTAINSLWLPLVGYFVQGHSLSLPPSESVRRLACTAFKSMLSLALSNYPVRNPSLARTWIDFCDRDAFGSGCKICHHFNKFLRSSTRSSICVRLVFRNRDHVLSQVRILKIDCKVEVAPRSTKDVLVTITKTWKQYGEDCQAWEKERAGVEEFLGKLFPDPDKLKAVLGDEYYQDMVTMKDLKVPTHVKPLMKGAVVTTGTEEEDTTAVEGTASVEAATSTAQIPVPNDKEDRLESSSSRLSQGSRGSKRKAEQEPAGCKEQLVKRPG</sequence>
<gene>
    <name evidence="2" type="ORF">SEUCBS140593_008272</name>
</gene>
<dbReference type="Proteomes" id="UP001642482">
    <property type="component" value="Unassembled WGS sequence"/>
</dbReference>
<name>A0ABP0CN72_9PEZI</name>
<comment type="caution">
    <text evidence="2">The sequence shown here is derived from an EMBL/GenBank/DDBJ whole genome shotgun (WGS) entry which is preliminary data.</text>
</comment>
<protein>
    <submittedName>
        <fullName evidence="2">Uncharacterized protein</fullName>
    </submittedName>
</protein>
<evidence type="ECO:0000313" key="2">
    <source>
        <dbReference type="EMBL" id="CAK7232475.1"/>
    </source>
</evidence>